<name>I3CJR7_9GAMM</name>
<keyword evidence="1" id="KW-0418">Kinase</keyword>
<evidence type="ECO:0000313" key="2">
    <source>
        <dbReference type="Proteomes" id="UP000005744"/>
    </source>
</evidence>
<reference evidence="1 2" key="1">
    <citation type="submission" date="2011-11" db="EMBL/GenBank/DDBJ databases">
        <title>Improved High-Quality Draft sequence of Beggiatoa alba B18lD.</title>
        <authorList>
            <consortium name="US DOE Joint Genome Institute"/>
            <person name="Lucas S."/>
            <person name="Han J."/>
            <person name="Lapidus A."/>
            <person name="Cheng J.-F."/>
            <person name="Goodwin L."/>
            <person name="Pitluck S."/>
            <person name="Peters L."/>
            <person name="Mikhailova N."/>
            <person name="Held B."/>
            <person name="Detter J.C."/>
            <person name="Han C."/>
            <person name="Tapia R."/>
            <person name="Land M."/>
            <person name="Hauser L."/>
            <person name="Kyrpides N."/>
            <person name="Ivanova N."/>
            <person name="Pagani I."/>
            <person name="Samuel K."/>
            <person name="Teske A."/>
            <person name="Mueller J."/>
            <person name="Woyke T."/>
        </authorList>
    </citation>
    <scope>NUCLEOTIDE SEQUENCE [LARGE SCALE GENOMIC DNA]</scope>
    <source>
        <strain evidence="1 2">B18LD</strain>
    </source>
</reference>
<keyword evidence="1" id="KW-0808">Transferase</keyword>
<keyword evidence="2" id="KW-1185">Reference proteome</keyword>
<dbReference type="OrthoDB" id="4544211at2"/>
<sequence>MPAFFPTYRFFDQYIQLHTTHQPTLQLFDAMYRHFQCDAPTETPITVYQIQAEPELCLITATKTYTVKHNSLLPAIAHGVILRQTLAKIRSHILCHAAVLSYNNQGYIIVADSGCGKTTLSLALVKQGFKLLSDEMVAISLATGELTPYPRCLWVRTGTQSVFQQNQWEYPPHQIVSKSQNRQAIQLTDDLLGKNCPPTYLIVLQTPPTQQERLCRVTLLELPEHLLAELEEANCIVAITYKESSILPVLHVHEAHLQRIYDICDQHETLILNVEQQSVSKRQYQQLPILQKTTKLTGLMELLRAFLGGHRSAVLELENDYSHPIHLLAPLTRHLMQIDCYQLQVGQLAQMVKLIHDLPKLPETNSSPFATN</sequence>
<dbReference type="Proteomes" id="UP000005744">
    <property type="component" value="Unassembled WGS sequence"/>
</dbReference>
<dbReference type="eggNOG" id="COG1493">
    <property type="taxonomic scope" value="Bacteria"/>
</dbReference>
<dbReference type="HOGENOM" id="CLU_717053_0_0_6"/>
<evidence type="ECO:0000313" key="1">
    <source>
        <dbReference type="EMBL" id="EIJ43860.1"/>
    </source>
</evidence>
<dbReference type="Gene3D" id="3.40.50.300">
    <property type="entry name" value="P-loop containing nucleotide triphosphate hydrolases"/>
    <property type="match status" value="1"/>
</dbReference>
<dbReference type="InterPro" id="IPR027417">
    <property type="entry name" value="P-loop_NTPase"/>
</dbReference>
<protein>
    <submittedName>
        <fullName evidence="1">Serine kinase of the HPr protein, regulates carbohydrate metabolism</fullName>
    </submittedName>
</protein>
<dbReference type="EMBL" id="JH600070">
    <property type="protein sequence ID" value="EIJ43860.1"/>
    <property type="molecule type" value="Genomic_DNA"/>
</dbReference>
<dbReference type="AlphaFoldDB" id="I3CJR7"/>
<dbReference type="RefSeq" id="WP_002691413.1">
    <property type="nucleotide sequence ID" value="NZ_JH600070.1"/>
</dbReference>
<dbReference type="SUPFAM" id="SSF53795">
    <property type="entry name" value="PEP carboxykinase-like"/>
    <property type="match status" value="1"/>
</dbReference>
<gene>
    <name evidence="1" type="ORF">BegalDRAFT_3034</name>
</gene>
<dbReference type="STRING" id="395493.BegalDRAFT_3034"/>
<accession>I3CJR7</accession>
<organism evidence="1 2">
    <name type="scientific">Beggiatoa alba B18LD</name>
    <dbReference type="NCBI Taxonomy" id="395493"/>
    <lineage>
        <taxon>Bacteria</taxon>
        <taxon>Pseudomonadati</taxon>
        <taxon>Pseudomonadota</taxon>
        <taxon>Gammaproteobacteria</taxon>
        <taxon>Thiotrichales</taxon>
        <taxon>Thiotrichaceae</taxon>
        <taxon>Beggiatoa</taxon>
    </lineage>
</organism>
<proteinExistence type="predicted"/>
<dbReference type="GO" id="GO:0016301">
    <property type="term" value="F:kinase activity"/>
    <property type="evidence" value="ECO:0007669"/>
    <property type="project" value="UniProtKB-KW"/>
</dbReference>